<proteinExistence type="inferred from homology"/>
<gene>
    <name evidence="4" type="ORF">H9C73_08215</name>
</gene>
<reference evidence="4 5" key="1">
    <citation type="submission" date="2020-09" db="EMBL/GenBank/DDBJ databases">
        <authorList>
            <person name="Tanuku N.R.S."/>
        </authorList>
    </citation>
    <scope>NUCLEOTIDE SEQUENCE [LARGE SCALE GENOMIC DNA]</scope>
    <source>
        <strain evidence="4 5">AK62</strain>
    </source>
</reference>
<keyword evidence="2" id="KW-0732">Signal</keyword>
<keyword evidence="5" id="KW-1185">Reference proteome</keyword>
<feature type="domain" description="Metallo-beta-lactamase" evidence="3">
    <location>
        <begin position="51"/>
        <end position="232"/>
    </location>
</feature>
<dbReference type="NCBIfam" id="TIGR04558">
    <property type="entry name" value="SoxH_rel_PQQ_1"/>
    <property type="match status" value="1"/>
</dbReference>
<dbReference type="InterPro" id="IPR001279">
    <property type="entry name" value="Metallo-B-lactamas"/>
</dbReference>
<feature type="signal peptide" evidence="2">
    <location>
        <begin position="1"/>
        <end position="17"/>
    </location>
</feature>
<name>A0ABS3ZBM4_9GAMM</name>
<feature type="chain" id="PRO_5045323702" evidence="2">
    <location>
        <begin position="18"/>
        <end position="308"/>
    </location>
</feature>
<dbReference type="InterPro" id="IPR036866">
    <property type="entry name" value="RibonucZ/Hydroxyglut_hydro"/>
</dbReference>
<dbReference type="Pfam" id="PF00753">
    <property type="entry name" value="Lactamase_B"/>
    <property type="match status" value="1"/>
</dbReference>
<sequence>MKYLTMLALLLAHPLLAAPLSYNLNAQQVADDTWFVEGKTEDFSFENGGNIVNTAFISTGDGVVVLDTGVSRRYGEELRQLIEQTTSEPIRLVINTHQHPDHFLGNQAFSDVTIAALGTTREQIRRHGDSFAENMYRLVGDWMRGTESVVPNQTLEPGIFEMGQHRLEVMSLTGHSGADLVMLDHTTGVLFAFDMVFYQRALTTPHTPGLEQWGREIEQLRELPFRLLLPGHGPVVEGHLALDQMQAYLQWLDTTLTEAANSGLSMTETMQLPIPERFSSIALHQIEFERSVFHLYPHYEEAAFDGKP</sequence>
<dbReference type="CDD" id="cd16282">
    <property type="entry name" value="metallo-hydrolase-like_MBL-fold"/>
    <property type="match status" value="1"/>
</dbReference>
<organism evidence="4 5">
    <name type="scientific">Marinobacterium alkalitolerans</name>
    <dbReference type="NCBI Taxonomy" id="1542925"/>
    <lineage>
        <taxon>Bacteria</taxon>
        <taxon>Pseudomonadati</taxon>
        <taxon>Pseudomonadota</taxon>
        <taxon>Gammaproteobacteria</taxon>
        <taxon>Oceanospirillales</taxon>
        <taxon>Oceanospirillaceae</taxon>
        <taxon>Marinobacterium</taxon>
    </lineage>
</organism>
<comment type="similarity">
    <text evidence="1">Belongs to the metallo-beta-lactamase superfamily. Class-B beta-lactamase family.</text>
</comment>
<dbReference type="InterPro" id="IPR030811">
    <property type="entry name" value="SoxH-rel_PQQ_1"/>
</dbReference>
<dbReference type="PANTHER" id="PTHR42951:SF4">
    <property type="entry name" value="ACYL-COENZYME A THIOESTERASE MBLAC2"/>
    <property type="match status" value="1"/>
</dbReference>
<evidence type="ECO:0000259" key="3">
    <source>
        <dbReference type="SMART" id="SM00849"/>
    </source>
</evidence>
<dbReference type="Gene3D" id="3.60.15.10">
    <property type="entry name" value="Ribonuclease Z/Hydroxyacylglutathione hydrolase-like"/>
    <property type="match status" value="1"/>
</dbReference>
<evidence type="ECO:0000313" key="4">
    <source>
        <dbReference type="EMBL" id="MBP0048720.1"/>
    </source>
</evidence>
<dbReference type="Proteomes" id="UP000810171">
    <property type="component" value="Unassembled WGS sequence"/>
</dbReference>
<accession>A0ABS3ZBM4</accession>
<dbReference type="SUPFAM" id="SSF56281">
    <property type="entry name" value="Metallo-hydrolase/oxidoreductase"/>
    <property type="match status" value="1"/>
</dbReference>
<evidence type="ECO:0000256" key="2">
    <source>
        <dbReference type="SAM" id="SignalP"/>
    </source>
</evidence>
<dbReference type="SMART" id="SM00849">
    <property type="entry name" value="Lactamase_B"/>
    <property type="match status" value="1"/>
</dbReference>
<protein>
    <submittedName>
        <fullName evidence="4">Quinoprotein relay system zinc metallohydrolase 1</fullName>
    </submittedName>
</protein>
<comment type="caution">
    <text evidence="4">The sequence shown here is derived from an EMBL/GenBank/DDBJ whole genome shotgun (WGS) entry which is preliminary data.</text>
</comment>
<dbReference type="InterPro" id="IPR050855">
    <property type="entry name" value="NDM-1-like"/>
</dbReference>
<evidence type="ECO:0000313" key="5">
    <source>
        <dbReference type="Proteomes" id="UP000810171"/>
    </source>
</evidence>
<dbReference type="PANTHER" id="PTHR42951">
    <property type="entry name" value="METALLO-BETA-LACTAMASE DOMAIN-CONTAINING"/>
    <property type="match status" value="1"/>
</dbReference>
<dbReference type="EMBL" id="JACVEW010000010">
    <property type="protein sequence ID" value="MBP0048720.1"/>
    <property type="molecule type" value="Genomic_DNA"/>
</dbReference>
<dbReference type="RefSeq" id="WP_209287331.1">
    <property type="nucleotide sequence ID" value="NZ_JACVEW010000010.1"/>
</dbReference>
<evidence type="ECO:0000256" key="1">
    <source>
        <dbReference type="ARBA" id="ARBA00005250"/>
    </source>
</evidence>